<dbReference type="InterPro" id="IPR000489">
    <property type="entry name" value="Pterin-binding_dom"/>
</dbReference>
<accession>A0A371B3U5</accession>
<evidence type="ECO:0000256" key="12">
    <source>
        <dbReference type="RuleBase" id="RU361205"/>
    </source>
</evidence>
<evidence type="ECO:0000256" key="8">
    <source>
        <dbReference type="ARBA" id="ARBA00022723"/>
    </source>
</evidence>
<dbReference type="GO" id="GO:0005829">
    <property type="term" value="C:cytosol"/>
    <property type="evidence" value="ECO:0007669"/>
    <property type="project" value="TreeGrafter"/>
</dbReference>
<evidence type="ECO:0000256" key="6">
    <source>
        <dbReference type="ARBA" id="ARBA00016919"/>
    </source>
</evidence>
<dbReference type="InterPro" id="IPR045031">
    <property type="entry name" value="DHP_synth-like"/>
</dbReference>
<reference evidence="15" key="1">
    <citation type="submission" date="2018-08" db="EMBL/GenBank/DDBJ databases">
        <authorList>
            <person name="Kim S.-J."/>
            <person name="Jung G.-Y."/>
        </authorList>
    </citation>
    <scope>NUCLEOTIDE SEQUENCE [LARGE SCALE GENOMIC DNA]</scope>
    <source>
        <strain evidence="15">GY_H</strain>
    </source>
</reference>
<dbReference type="EMBL" id="QRGO01000002">
    <property type="protein sequence ID" value="RDV02192.1"/>
    <property type="molecule type" value="Genomic_DNA"/>
</dbReference>
<dbReference type="AlphaFoldDB" id="A0A371B3U5"/>
<comment type="similarity">
    <text evidence="4 12">Belongs to the DHPS family.</text>
</comment>
<dbReference type="EC" id="2.5.1.15" evidence="5 12"/>
<dbReference type="PANTHER" id="PTHR20941:SF1">
    <property type="entry name" value="FOLIC ACID SYNTHESIS PROTEIN FOL1"/>
    <property type="match status" value="1"/>
</dbReference>
<comment type="function">
    <text evidence="12">Catalyzes the condensation of para-aminobenzoate (pABA) with 6-hydroxymethyl-7,8-dihydropterin diphosphate (DHPt-PP) to form 7,8-dihydropteroate (H2Pte), the immediate precursor of folate derivatives.</text>
</comment>
<evidence type="ECO:0000256" key="1">
    <source>
        <dbReference type="ARBA" id="ARBA00000012"/>
    </source>
</evidence>
<evidence type="ECO:0000256" key="9">
    <source>
        <dbReference type="ARBA" id="ARBA00022842"/>
    </source>
</evidence>
<proteinExistence type="inferred from homology"/>
<dbReference type="PROSITE" id="PS00792">
    <property type="entry name" value="DHPS_1"/>
    <property type="match status" value="1"/>
</dbReference>
<dbReference type="Pfam" id="PF00809">
    <property type="entry name" value="Pterin_bind"/>
    <property type="match status" value="1"/>
</dbReference>
<keyword evidence="9 12" id="KW-0460">Magnesium</keyword>
<dbReference type="OrthoDB" id="9811744at2"/>
<dbReference type="RefSeq" id="WP_115518315.1">
    <property type="nucleotide sequence ID" value="NZ_QRGO01000002.1"/>
</dbReference>
<keyword evidence="10 12" id="KW-0289">Folate biosynthesis</keyword>
<evidence type="ECO:0000256" key="3">
    <source>
        <dbReference type="ARBA" id="ARBA00004763"/>
    </source>
</evidence>
<dbReference type="PROSITE" id="PS50972">
    <property type="entry name" value="PTERIN_BINDING"/>
    <property type="match status" value="1"/>
</dbReference>
<feature type="domain" description="Pterin-binding" evidence="13">
    <location>
        <begin position="27"/>
        <end position="275"/>
    </location>
</feature>
<evidence type="ECO:0000256" key="2">
    <source>
        <dbReference type="ARBA" id="ARBA00001946"/>
    </source>
</evidence>
<keyword evidence="7 12" id="KW-0808">Transferase</keyword>
<dbReference type="PANTHER" id="PTHR20941">
    <property type="entry name" value="FOLATE SYNTHESIS PROTEINS"/>
    <property type="match status" value="1"/>
</dbReference>
<dbReference type="InterPro" id="IPR011005">
    <property type="entry name" value="Dihydropteroate_synth-like_sf"/>
</dbReference>
<evidence type="ECO:0000256" key="10">
    <source>
        <dbReference type="ARBA" id="ARBA00022909"/>
    </source>
</evidence>
<dbReference type="NCBIfam" id="TIGR01496">
    <property type="entry name" value="DHPS"/>
    <property type="match status" value="1"/>
</dbReference>
<dbReference type="GO" id="GO:0004156">
    <property type="term" value="F:dihydropteroate synthase activity"/>
    <property type="evidence" value="ECO:0007669"/>
    <property type="project" value="UniProtKB-EC"/>
</dbReference>
<dbReference type="Proteomes" id="UP000263993">
    <property type="component" value="Unassembled WGS sequence"/>
</dbReference>
<comment type="pathway">
    <text evidence="3 12">Cofactor biosynthesis; tetrahydrofolate biosynthesis; 7,8-dihydrofolate from 2-amino-4-hydroxy-6-hydroxymethyl-7,8-dihydropteridine diphosphate and 4-aminobenzoate: step 1/2.</text>
</comment>
<organism evidence="14 15">
    <name type="scientific">Undibacter mobilis</name>
    <dbReference type="NCBI Taxonomy" id="2292256"/>
    <lineage>
        <taxon>Bacteria</taxon>
        <taxon>Pseudomonadati</taxon>
        <taxon>Pseudomonadota</taxon>
        <taxon>Alphaproteobacteria</taxon>
        <taxon>Hyphomicrobiales</taxon>
        <taxon>Nitrobacteraceae</taxon>
        <taxon>Undibacter</taxon>
    </lineage>
</organism>
<dbReference type="GO" id="GO:0046872">
    <property type="term" value="F:metal ion binding"/>
    <property type="evidence" value="ECO:0007669"/>
    <property type="project" value="UniProtKB-KW"/>
</dbReference>
<sequence length="286" mass="29991">MTHASTAAPATPTAPDSLSALLKHGRPLVMGILNVTPDSFSDGGRFLDPRRAIAHAEQMVAQGADIIDIGAESTRPYDGMQPVTAADEMARLKPVLPAVAQLGVPISIDSLKSEVAAWALDNGATIANDVWGLQRDAHMAEVVAARGVPVIVMHNRDEADPRIDIVADVEAFFARSIAIASEAGITRDNIVLDPGIGFGKTPEQSIITLAHTAAFRSFGLPLLVGASRKRFINSVSPAPPTERIGGSITSHVYAVQQGAAIVRVHDVAETVQALRVLAAIEKGSAL</sequence>
<evidence type="ECO:0000313" key="14">
    <source>
        <dbReference type="EMBL" id="RDV02192.1"/>
    </source>
</evidence>
<name>A0A371B3U5_9BRAD</name>
<evidence type="ECO:0000256" key="4">
    <source>
        <dbReference type="ARBA" id="ARBA00009503"/>
    </source>
</evidence>
<comment type="catalytic activity">
    <reaction evidence="1">
        <text>(7,8-dihydropterin-6-yl)methyl diphosphate + 4-aminobenzoate = 7,8-dihydropteroate + diphosphate</text>
        <dbReference type="Rhea" id="RHEA:19949"/>
        <dbReference type="ChEBI" id="CHEBI:17836"/>
        <dbReference type="ChEBI" id="CHEBI:17839"/>
        <dbReference type="ChEBI" id="CHEBI:33019"/>
        <dbReference type="ChEBI" id="CHEBI:72950"/>
        <dbReference type="EC" id="2.5.1.15"/>
    </reaction>
</comment>
<dbReference type="InterPro" id="IPR006390">
    <property type="entry name" value="DHP_synth_dom"/>
</dbReference>
<evidence type="ECO:0000256" key="11">
    <source>
        <dbReference type="ARBA" id="ARBA00030193"/>
    </source>
</evidence>
<dbReference type="Gene3D" id="3.20.20.20">
    <property type="entry name" value="Dihydropteroate synthase-like"/>
    <property type="match status" value="1"/>
</dbReference>
<dbReference type="SUPFAM" id="SSF51717">
    <property type="entry name" value="Dihydropteroate synthetase-like"/>
    <property type="match status" value="1"/>
</dbReference>
<dbReference type="GO" id="GO:0046656">
    <property type="term" value="P:folic acid biosynthetic process"/>
    <property type="evidence" value="ECO:0007669"/>
    <property type="project" value="UniProtKB-KW"/>
</dbReference>
<dbReference type="PROSITE" id="PS00793">
    <property type="entry name" value="DHPS_2"/>
    <property type="match status" value="1"/>
</dbReference>
<dbReference type="FunFam" id="3.20.20.20:FF:000006">
    <property type="entry name" value="Dihydropteroate synthase"/>
    <property type="match status" value="1"/>
</dbReference>
<evidence type="ECO:0000259" key="13">
    <source>
        <dbReference type="PROSITE" id="PS50972"/>
    </source>
</evidence>
<comment type="cofactor">
    <cofactor evidence="2 12">
        <name>Mg(2+)</name>
        <dbReference type="ChEBI" id="CHEBI:18420"/>
    </cofactor>
</comment>
<dbReference type="GO" id="GO:0046654">
    <property type="term" value="P:tetrahydrofolate biosynthetic process"/>
    <property type="evidence" value="ECO:0007669"/>
    <property type="project" value="UniProtKB-UniPathway"/>
</dbReference>
<evidence type="ECO:0000313" key="15">
    <source>
        <dbReference type="Proteomes" id="UP000263993"/>
    </source>
</evidence>
<evidence type="ECO:0000256" key="5">
    <source>
        <dbReference type="ARBA" id="ARBA00012458"/>
    </source>
</evidence>
<dbReference type="UniPathway" id="UPA00077">
    <property type="reaction ID" value="UER00156"/>
</dbReference>
<comment type="caution">
    <text evidence="14">The sequence shown here is derived from an EMBL/GenBank/DDBJ whole genome shotgun (WGS) entry which is preliminary data.</text>
</comment>
<gene>
    <name evidence="14" type="primary">folP</name>
    <name evidence="14" type="ORF">DXH78_16510</name>
</gene>
<dbReference type="CDD" id="cd00739">
    <property type="entry name" value="DHPS"/>
    <property type="match status" value="1"/>
</dbReference>
<keyword evidence="8 12" id="KW-0479">Metal-binding</keyword>
<evidence type="ECO:0000256" key="7">
    <source>
        <dbReference type="ARBA" id="ARBA00022679"/>
    </source>
</evidence>
<protein>
    <recommendedName>
        <fullName evidence="6 12">Dihydropteroate synthase</fullName>
        <shortName evidence="12">DHPS</shortName>
        <ecNumber evidence="5 12">2.5.1.15</ecNumber>
    </recommendedName>
    <alternativeName>
        <fullName evidence="11 12">Dihydropteroate pyrophosphorylase</fullName>
    </alternativeName>
</protein>
<keyword evidence="15" id="KW-1185">Reference proteome</keyword>